<dbReference type="AlphaFoldDB" id="A0A8J4WD74"/>
<sequence>MTKCSVRILFMLSYLIGIFLFIKVEAQQNTDSGSGLSPVVQGALMGVGLFVLIIGLLVFLVCCCCRPERISSSIARLKLSSASTLTESTTRAETTTPQVQSTVEPTSQGRNIATEQNAVKHDKDFNIYAQSGQSLPVYAKPVNKSPL</sequence>
<gene>
    <name evidence="4" type="ORF">PHET_09155</name>
</gene>
<name>A0A8J4WD74_9TREM</name>
<accession>A0A8J4WD74</accession>
<comment type="caution">
    <text evidence="4">The sequence shown here is derived from an EMBL/GenBank/DDBJ whole genome shotgun (WGS) entry which is preliminary data.</text>
</comment>
<feature type="chain" id="PRO_5035220545" evidence="3">
    <location>
        <begin position="27"/>
        <end position="147"/>
    </location>
</feature>
<dbReference type="Proteomes" id="UP000748531">
    <property type="component" value="Unassembled WGS sequence"/>
</dbReference>
<evidence type="ECO:0000256" key="2">
    <source>
        <dbReference type="SAM" id="Phobius"/>
    </source>
</evidence>
<evidence type="ECO:0000313" key="5">
    <source>
        <dbReference type="Proteomes" id="UP000748531"/>
    </source>
</evidence>
<feature type="transmembrane region" description="Helical" evidence="2">
    <location>
        <begin position="42"/>
        <end position="65"/>
    </location>
</feature>
<feature type="compositionally biased region" description="Low complexity" evidence="1">
    <location>
        <begin position="82"/>
        <end position="96"/>
    </location>
</feature>
<proteinExistence type="predicted"/>
<dbReference type="OrthoDB" id="6275382at2759"/>
<keyword evidence="5" id="KW-1185">Reference proteome</keyword>
<organism evidence="4 5">
    <name type="scientific">Paragonimus heterotremus</name>
    <dbReference type="NCBI Taxonomy" id="100268"/>
    <lineage>
        <taxon>Eukaryota</taxon>
        <taxon>Metazoa</taxon>
        <taxon>Spiralia</taxon>
        <taxon>Lophotrochozoa</taxon>
        <taxon>Platyhelminthes</taxon>
        <taxon>Trematoda</taxon>
        <taxon>Digenea</taxon>
        <taxon>Plagiorchiida</taxon>
        <taxon>Troglotremata</taxon>
        <taxon>Troglotrematidae</taxon>
        <taxon>Paragonimus</taxon>
    </lineage>
</organism>
<keyword evidence="2" id="KW-1133">Transmembrane helix</keyword>
<feature type="compositionally biased region" description="Polar residues" evidence="1">
    <location>
        <begin position="97"/>
        <end position="107"/>
    </location>
</feature>
<protein>
    <submittedName>
        <fullName evidence="4">Uncharacterized protein</fullName>
    </submittedName>
</protein>
<feature type="signal peptide" evidence="3">
    <location>
        <begin position="1"/>
        <end position="26"/>
    </location>
</feature>
<dbReference type="EMBL" id="LUCH01017452">
    <property type="protein sequence ID" value="KAF5394973.1"/>
    <property type="molecule type" value="Genomic_DNA"/>
</dbReference>
<keyword evidence="2" id="KW-0812">Transmembrane</keyword>
<evidence type="ECO:0000313" key="4">
    <source>
        <dbReference type="EMBL" id="KAF5394973.1"/>
    </source>
</evidence>
<reference evidence="4" key="1">
    <citation type="submission" date="2019-05" db="EMBL/GenBank/DDBJ databases">
        <title>Annotation for the trematode Paragonimus heterotremus.</title>
        <authorList>
            <person name="Choi Y.-J."/>
        </authorList>
    </citation>
    <scope>NUCLEOTIDE SEQUENCE</scope>
    <source>
        <strain evidence="4">LC</strain>
    </source>
</reference>
<keyword evidence="3" id="KW-0732">Signal</keyword>
<keyword evidence="2" id="KW-0472">Membrane</keyword>
<evidence type="ECO:0000256" key="1">
    <source>
        <dbReference type="SAM" id="MobiDB-lite"/>
    </source>
</evidence>
<feature type="region of interest" description="Disordered" evidence="1">
    <location>
        <begin position="82"/>
        <end position="107"/>
    </location>
</feature>
<evidence type="ECO:0000256" key="3">
    <source>
        <dbReference type="SAM" id="SignalP"/>
    </source>
</evidence>